<evidence type="ECO:0000256" key="1">
    <source>
        <dbReference type="ARBA" id="ARBA00009776"/>
    </source>
</evidence>
<protein>
    <recommendedName>
        <fullName evidence="3 11">Thymidylate kinase</fullName>
        <ecNumber evidence="2 11">2.7.4.9</ecNumber>
    </recommendedName>
    <alternativeName>
        <fullName evidence="9 11">dTMP kinase</fullName>
    </alternativeName>
</protein>
<dbReference type="InterPro" id="IPR018095">
    <property type="entry name" value="Thymidylate_kin_CS"/>
</dbReference>
<comment type="similarity">
    <text evidence="1 11">Belongs to the thymidylate kinase family.</text>
</comment>
<evidence type="ECO:0000256" key="2">
    <source>
        <dbReference type="ARBA" id="ARBA00012980"/>
    </source>
</evidence>
<organism evidence="13 14">
    <name type="scientific">Hohaiivirga grylli</name>
    <dbReference type="NCBI Taxonomy" id="3133970"/>
    <lineage>
        <taxon>Bacteria</taxon>
        <taxon>Pseudomonadati</taxon>
        <taxon>Pseudomonadota</taxon>
        <taxon>Alphaproteobacteria</taxon>
        <taxon>Hyphomicrobiales</taxon>
        <taxon>Methylobacteriaceae</taxon>
        <taxon>Hohaiivirga</taxon>
    </lineage>
</organism>
<evidence type="ECO:0000256" key="4">
    <source>
        <dbReference type="ARBA" id="ARBA00022679"/>
    </source>
</evidence>
<evidence type="ECO:0000256" key="7">
    <source>
        <dbReference type="ARBA" id="ARBA00022777"/>
    </source>
</evidence>
<dbReference type="Proteomes" id="UP001418637">
    <property type="component" value="Unassembled WGS sequence"/>
</dbReference>
<dbReference type="InterPro" id="IPR018094">
    <property type="entry name" value="Thymidylate_kinase"/>
</dbReference>
<dbReference type="GO" id="GO:0004798">
    <property type="term" value="F:dTMP kinase activity"/>
    <property type="evidence" value="ECO:0007669"/>
    <property type="project" value="UniProtKB-EC"/>
</dbReference>
<comment type="function">
    <text evidence="11">Phosphorylation of dTMP to form dTDP in both de novo and salvage pathways of dTTP synthesis.</text>
</comment>
<dbReference type="EMBL" id="JBBYXI010000002">
    <property type="protein sequence ID" value="MEN3930858.1"/>
    <property type="molecule type" value="Genomic_DNA"/>
</dbReference>
<name>A0ABV0BIS5_9HYPH</name>
<dbReference type="NCBIfam" id="TIGR00041">
    <property type="entry name" value="DTMP_kinase"/>
    <property type="match status" value="1"/>
</dbReference>
<comment type="catalytic activity">
    <reaction evidence="10 11">
        <text>dTMP + ATP = dTDP + ADP</text>
        <dbReference type="Rhea" id="RHEA:13517"/>
        <dbReference type="ChEBI" id="CHEBI:30616"/>
        <dbReference type="ChEBI" id="CHEBI:58369"/>
        <dbReference type="ChEBI" id="CHEBI:63528"/>
        <dbReference type="ChEBI" id="CHEBI:456216"/>
        <dbReference type="EC" id="2.7.4.9"/>
    </reaction>
</comment>
<gene>
    <name evidence="11 13" type="primary">tmk</name>
    <name evidence="13" type="ORF">WJT86_07265</name>
</gene>
<dbReference type="EC" id="2.7.4.9" evidence="2 11"/>
<evidence type="ECO:0000259" key="12">
    <source>
        <dbReference type="Pfam" id="PF02223"/>
    </source>
</evidence>
<dbReference type="InterPro" id="IPR039430">
    <property type="entry name" value="Thymidylate_kin-like_dom"/>
</dbReference>
<evidence type="ECO:0000256" key="9">
    <source>
        <dbReference type="ARBA" id="ARBA00029962"/>
    </source>
</evidence>
<evidence type="ECO:0000256" key="8">
    <source>
        <dbReference type="ARBA" id="ARBA00022840"/>
    </source>
</evidence>
<proteinExistence type="inferred from homology"/>
<evidence type="ECO:0000256" key="11">
    <source>
        <dbReference type="HAMAP-Rule" id="MF_00165"/>
    </source>
</evidence>
<dbReference type="Gene3D" id="3.40.50.300">
    <property type="entry name" value="P-loop containing nucleotide triphosphate hydrolases"/>
    <property type="match status" value="1"/>
</dbReference>
<dbReference type="InterPro" id="IPR027417">
    <property type="entry name" value="P-loop_NTPase"/>
</dbReference>
<feature type="domain" description="Thymidylate kinase-like" evidence="12">
    <location>
        <begin position="11"/>
        <end position="205"/>
    </location>
</feature>
<dbReference type="HAMAP" id="MF_00165">
    <property type="entry name" value="Thymidylate_kinase"/>
    <property type="match status" value="1"/>
</dbReference>
<keyword evidence="14" id="KW-1185">Reference proteome</keyword>
<evidence type="ECO:0000256" key="10">
    <source>
        <dbReference type="ARBA" id="ARBA00048743"/>
    </source>
</evidence>
<dbReference type="PANTHER" id="PTHR10344:SF4">
    <property type="entry name" value="UMP-CMP KINASE 2, MITOCHONDRIAL"/>
    <property type="match status" value="1"/>
</dbReference>
<feature type="binding site" evidence="11">
    <location>
        <begin position="13"/>
        <end position="20"/>
    </location>
    <ligand>
        <name>ATP</name>
        <dbReference type="ChEBI" id="CHEBI:30616"/>
    </ligand>
</feature>
<dbReference type="PANTHER" id="PTHR10344">
    <property type="entry name" value="THYMIDYLATE KINASE"/>
    <property type="match status" value="1"/>
</dbReference>
<accession>A0ABV0BIS5</accession>
<reference evidence="13 14" key="1">
    <citation type="submission" date="2024-04" db="EMBL/GenBank/DDBJ databases">
        <title>A novel species isolated from cricket.</title>
        <authorList>
            <person name="Wang H.-C."/>
        </authorList>
    </citation>
    <scope>NUCLEOTIDE SEQUENCE [LARGE SCALE GENOMIC DNA]</scope>
    <source>
        <strain evidence="13 14">WL0021</strain>
    </source>
</reference>
<evidence type="ECO:0000313" key="13">
    <source>
        <dbReference type="EMBL" id="MEN3930858.1"/>
    </source>
</evidence>
<keyword evidence="7 11" id="KW-0418">Kinase</keyword>
<comment type="caution">
    <text evidence="13">The sequence shown here is derived from an EMBL/GenBank/DDBJ whole genome shotgun (WGS) entry which is preliminary data.</text>
</comment>
<sequence>MTIHPLRFITFEGGEGGGKSTQVRLLQERITALGYEVVVTREPGGSPRGEEIREFILSGRGKPYGPLAEAVLFSAARIDHLRETIVPALERGAFVLCDRFADSTRAYQGVLGDIDVEAINSLERVAVGQNKPSLTLIMDISPEAGLERANVRREQLGGAVDRFEGEGFEFHRKLRQAFLDIAKANPERCRVINAERSREAIAEDIWATVTKHFTLSGDA</sequence>
<dbReference type="PROSITE" id="PS01331">
    <property type="entry name" value="THYMIDYLATE_KINASE"/>
    <property type="match status" value="1"/>
</dbReference>
<evidence type="ECO:0000256" key="3">
    <source>
        <dbReference type="ARBA" id="ARBA00017144"/>
    </source>
</evidence>
<dbReference type="Pfam" id="PF02223">
    <property type="entry name" value="Thymidylate_kin"/>
    <property type="match status" value="1"/>
</dbReference>
<keyword evidence="5 11" id="KW-0545">Nucleotide biosynthesis</keyword>
<keyword evidence="8 11" id="KW-0067">ATP-binding</keyword>
<dbReference type="SUPFAM" id="SSF52540">
    <property type="entry name" value="P-loop containing nucleoside triphosphate hydrolases"/>
    <property type="match status" value="1"/>
</dbReference>
<evidence type="ECO:0000313" key="14">
    <source>
        <dbReference type="Proteomes" id="UP001418637"/>
    </source>
</evidence>
<evidence type="ECO:0000256" key="6">
    <source>
        <dbReference type="ARBA" id="ARBA00022741"/>
    </source>
</evidence>
<evidence type="ECO:0000256" key="5">
    <source>
        <dbReference type="ARBA" id="ARBA00022727"/>
    </source>
</evidence>
<keyword evidence="4 11" id="KW-0808">Transferase</keyword>
<dbReference type="RefSeq" id="WP_346336883.1">
    <property type="nucleotide sequence ID" value="NZ_JBBYXI010000002.1"/>
</dbReference>
<keyword evidence="6 11" id="KW-0547">Nucleotide-binding</keyword>
<dbReference type="CDD" id="cd01672">
    <property type="entry name" value="TMPK"/>
    <property type="match status" value="1"/>
</dbReference>